<dbReference type="Proteomes" id="UP000237271">
    <property type="component" value="Unassembled WGS sequence"/>
</dbReference>
<comment type="caution">
    <text evidence="2">The sequence shown here is derived from an EMBL/GenBank/DDBJ whole genome shotgun (WGS) entry which is preliminary data.</text>
</comment>
<sequence length="399" mass="43627">MLATQVHFYRSARVGTSASNSRSGRQAEFLATNQNENITLPPSVVAVSPEAQGSDIASGFSGAKATATKVSSGNVLSAVNDLLSRLNVTLDTSVEDLMAENLRLQRRLEVAEAGRRAAAAQIDTVIREKKEVQDSLVCAVCLENQVNRVLIPAIATSVVSNLSPEHRLKFRLPRAILASGMYLKKNCTQKQNMVNASPIDEGSSPTSCSAHPLSIGAAPPHLSEFRQQSTHEATQLPILIEERLRDLLGEPLSSVDRASVQLIPLRSCLPGEIVAVQDSDGVLRYGKVRDEEPSGGEVKIYFFQSVGARSKEVDVWKDLQDEDSEASTVGVIAEVNALLARLNVSLSTSYEELLAEMLRLQHRAALAEEDRRAVRKQIEQAMREKRDAEKALCTQWIEY</sequence>
<reference evidence="2 3" key="1">
    <citation type="journal article" date="2017" name="Genome Biol. Evol.">
        <title>Phytophthora megakarya and P. palmivora, closely related causal agents of cacao black pod rot, underwent increases in genome sizes and gene numbers by different mechanisms.</title>
        <authorList>
            <person name="Ali S.S."/>
            <person name="Shao J."/>
            <person name="Lary D.J."/>
            <person name="Kronmiller B."/>
            <person name="Shen D."/>
            <person name="Strem M.D."/>
            <person name="Amoako-Attah I."/>
            <person name="Akrofi A.Y."/>
            <person name="Begoude B.A."/>
            <person name="Ten Hoopen G.M."/>
            <person name="Coulibaly K."/>
            <person name="Kebe B.I."/>
            <person name="Melnick R.L."/>
            <person name="Guiltinan M.J."/>
            <person name="Tyler B.M."/>
            <person name="Meinhardt L.W."/>
            <person name="Bailey B.A."/>
        </authorList>
    </citation>
    <scope>NUCLEOTIDE SEQUENCE [LARGE SCALE GENOMIC DNA]</scope>
    <source>
        <strain evidence="3">sbr112.9</strain>
    </source>
</reference>
<organism evidence="2 3">
    <name type="scientific">Phytophthora palmivora</name>
    <dbReference type="NCBI Taxonomy" id="4796"/>
    <lineage>
        <taxon>Eukaryota</taxon>
        <taxon>Sar</taxon>
        <taxon>Stramenopiles</taxon>
        <taxon>Oomycota</taxon>
        <taxon>Peronosporomycetes</taxon>
        <taxon>Peronosporales</taxon>
        <taxon>Peronosporaceae</taxon>
        <taxon>Phytophthora</taxon>
    </lineage>
</organism>
<dbReference type="AlphaFoldDB" id="A0A2P4Y019"/>
<keyword evidence="3" id="KW-1185">Reference proteome</keyword>
<evidence type="ECO:0000313" key="2">
    <source>
        <dbReference type="EMBL" id="POM71146.1"/>
    </source>
</evidence>
<name>A0A2P4Y019_9STRA</name>
<feature type="coiled-coil region" evidence="1">
    <location>
        <begin position="350"/>
        <end position="391"/>
    </location>
</feature>
<evidence type="ECO:0000313" key="3">
    <source>
        <dbReference type="Proteomes" id="UP000237271"/>
    </source>
</evidence>
<evidence type="ECO:0000256" key="1">
    <source>
        <dbReference type="SAM" id="Coils"/>
    </source>
</evidence>
<dbReference type="EMBL" id="NCKW01006600">
    <property type="protein sequence ID" value="POM71146.1"/>
    <property type="molecule type" value="Genomic_DNA"/>
</dbReference>
<dbReference type="OrthoDB" id="111250at2759"/>
<keyword evidence="1" id="KW-0175">Coiled coil</keyword>
<proteinExistence type="predicted"/>
<accession>A0A2P4Y019</accession>
<protein>
    <submittedName>
        <fullName evidence="2">Uncharacterized protein</fullName>
    </submittedName>
</protein>
<gene>
    <name evidence="2" type="ORF">PHPALM_12321</name>
</gene>